<organism evidence="2">
    <name type="scientific">Schizaphis graminum</name>
    <name type="common">Green bug aphid</name>
    <dbReference type="NCBI Taxonomy" id="13262"/>
    <lineage>
        <taxon>Eukaryota</taxon>
        <taxon>Metazoa</taxon>
        <taxon>Ecdysozoa</taxon>
        <taxon>Arthropoda</taxon>
        <taxon>Hexapoda</taxon>
        <taxon>Insecta</taxon>
        <taxon>Pterygota</taxon>
        <taxon>Neoptera</taxon>
        <taxon>Paraneoptera</taxon>
        <taxon>Hemiptera</taxon>
        <taxon>Sternorrhyncha</taxon>
        <taxon>Aphidomorpha</taxon>
        <taxon>Aphidoidea</taxon>
        <taxon>Aphididae</taxon>
        <taxon>Aphidini</taxon>
        <taxon>Schizaphis</taxon>
    </lineage>
</organism>
<name>A0A2S2NH10_SCHGA</name>
<keyword evidence="1" id="KW-0472">Membrane</keyword>
<protein>
    <submittedName>
        <fullName evidence="2">Uncharacterized protein</fullName>
    </submittedName>
</protein>
<gene>
    <name evidence="2" type="ORF">g.153488</name>
</gene>
<evidence type="ECO:0000313" key="2">
    <source>
        <dbReference type="EMBL" id="MBY16076.1"/>
    </source>
</evidence>
<reference evidence="2" key="1">
    <citation type="submission" date="2018-04" db="EMBL/GenBank/DDBJ databases">
        <title>Transcriptome of Schizaphis graminum biotype I.</title>
        <authorList>
            <person name="Scully E.D."/>
            <person name="Geib S.M."/>
            <person name="Palmer N.A."/>
            <person name="Koch K."/>
            <person name="Bradshaw J."/>
            <person name="Heng-Moss T."/>
            <person name="Sarath G."/>
        </authorList>
    </citation>
    <scope>NUCLEOTIDE SEQUENCE</scope>
</reference>
<dbReference type="AlphaFoldDB" id="A0A2S2NH10"/>
<keyword evidence="1" id="KW-1133">Transmembrane helix</keyword>
<feature type="transmembrane region" description="Helical" evidence="1">
    <location>
        <begin position="12"/>
        <end position="32"/>
    </location>
</feature>
<proteinExistence type="predicted"/>
<keyword evidence="1" id="KW-0812">Transmembrane</keyword>
<evidence type="ECO:0000256" key="1">
    <source>
        <dbReference type="SAM" id="Phobius"/>
    </source>
</evidence>
<sequence length="114" mass="13058">MQYLADGSCEIARVLTACWVGTASLLIAPIFINAMAFGSAWKTPTPHRVETWPRWRNVRRRWGKPNDVTRERPSAARRLLTSSAYQVVSSPCICHRFHRLLPQLVVTYDSTTTW</sequence>
<accession>A0A2S2NH10</accession>
<dbReference type="EMBL" id="GGMR01003457">
    <property type="protein sequence ID" value="MBY16076.1"/>
    <property type="molecule type" value="Transcribed_RNA"/>
</dbReference>